<dbReference type="RefSeq" id="WP_066770294.1">
    <property type="nucleotide sequence ID" value="NZ_CP013244.1"/>
</dbReference>
<dbReference type="EMBL" id="CP013244">
    <property type="protein sequence ID" value="ANP46024.1"/>
    <property type="molecule type" value="Genomic_DNA"/>
</dbReference>
<organism evidence="1 2">
    <name type="scientific">Candidatus Viadribacter manganicus</name>
    <dbReference type="NCBI Taxonomy" id="1759059"/>
    <lineage>
        <taxon>Bacteria</taxon>
        <taxon>Pseudomonadati</taxon>
        <taxon>Pseudomonadota</taxon>
        <taxon>Alphaproteobacteria</taxon>
        <taxon>Hyphomonadales</taxon>
        <taxon>Hyphomonadaceae</taxon>
        <taxon>Candidatus Viadribacter</taxon>
    </lineage>
</organism>
<dbReference type="STRING" id="1759059.ATE48_08875"/>
<name>A0A1B1AHI4_9PROT</name>
<dbReference type="AlphaFoldDB" id="A0A1B1AHI4"/>
<evidence type="ECO:0000313" key="2">
    <source>
        <dbReference type="Proteomes" id="UP000092498"/>
    </source>
</evidence>
<dbReference type="Proteomes" id="UP000092498">
    <property type="component" value="Chromosome"/>
</dbReference>
<dbReference type="KEGG" id="cbot:ATE48_08875"/>
<proteinExistence type="predicted"/>
<accession>A0A1B1AHI4</accession>
<gene>
    <name evidence="1" type="ORF">ATE48_08875</name>
</gene>
<sequence>MIEKAQPPQITIDESYACRSGTAHKLEELWGLSVDRRAQVLYDSGAHPDNDEMRALFLSCEAVLWLGPLLVAAIETGRTPNAYFYTGEGRRDVSVWGEAGCPVPLPKRAPPRRPSKRALERAMQEFDRKHGLFKLLRCGCLERCPGLQWHAQIEAAEEARERALREEHAAWDAARENALADARRDFADELARVTLNQPVNVDPDTAGEFACLLAPDDDP</sequence>
<reference evidence="1 2" key="1">
    <citation type="submission" date="2015-11" db="EMBL/GenBank/DDBJ databases">
        <title>Whole-Genome Sequence of Candidatus Oderbacter manganicum from the National Park Lower Oder Valley, Germany.</title>
        <authorList>
            <person name="Braun B."/>
            <person name="Liere K."/>
            <person name="Szewzyk U."/>
        </authorList>
    </citation>
    <scope>NUCLEOTIDE SEQUENCE [LARGE SCALE GENOMIC DNA]</scope>
    <source>
        <strain evidence="1 2">OTSz_A_272</strain>
    </source>
</reference>
<evidence type="ECO:0000313" key="1">
    <source>
        <dbReference type="EMBL" id="ANP46024.1"/>
    </source>
</evidence>
<dbReference type="InParanoid" id="A0A1B1AHI4"/>
<keyword evidence="2" id="KW-1185">Reference proteome</keyword>
<protein>
    <submittedName>
        <fullName evidence="1">Uncharacterized protein</fullName>
    </submittedName>
</protein>